<dbReference type="EMBL" id="CAJNNV010029562">
    <property type="protein sequence ID" value="CAE8628983.1"/>
    <property type="molecule type" value="Genomic_DNA"/>
</dbReference>
<gene>
    <name evidence="1" type="ORF">PGLA1383_LOCUS45562</name>
</gene>
<reference evidence="1" key="1">
    <citation type="submission" date="2021-02" db="EMBL/GenBank/DDBJ databases">
        <authorList>
            <person name="Dougan E. K."/>
            <person name="Rhodes N."/>
            <person name="Thang M."/>
            <person name="Chan C."/>
        </authorList>
    </citation>
    <scope>NUCLEOTIDE SEQUENCE</scope>
</reference>
<sequence length="136" mass="14962">VLREGLLANPSDALLLELAVREGMEVAKEVGARYAISFQEFKDMGCDDAAKEVLREGLRAHPCSPLLMELAVREGALAHLSNRKKNEEPARPVDVFLAMQQSEQDAAALRLMQEGPRYSEQDAAALQEMQDAAALR</sequence>
<feature type="non-terminal residue" evidence="1">
    <location>
        <position position="1"/>
    </location>
</feature>
<proteinExistence type="predicted"/>
<organism evidence="1 2">
    <name type="scientific">Polarella glacialis</name>
    <name type="common">Dinoflagellate</name>
    <dbReference type="NCBI Taxonomy" id="89957"/>
    <lineage>
        <taxon>Eukaryota</taxon>
        <taxon>Sar</taxon>
        <taxon>Alveolata</taxon>
        <taxon>Dinophyceae</taxon>
        <taxon>Suessiales</taxon>
        <taxon>Suessiaceae</taxon>
        <taxon>Polarella</taxon>
    </lineage>
</organism>
<feature type="non-terminal residue" evidence="1">
    <location>
        <position position="136"/>
    </location>
</feature>
<accession>A0A813GU65</accession>
<name>A0A813GU65_POLGL</name>
<protein>
    <submittedName>
        <fullName evidence="1">Uncharacterized protein</fullName>
    </submittedName>
</protein>
<dbReference type="AlphaFoldDB" id="A0A813GU65"/>
<keyword evidence="2" id="KW-1185">Reference proteome</keyword>
<evidence type="ECO:0000313" key="2">
    <source>
        <dbReference type="Proteomes" id="UP000654075"/>
    </source>
</evidence>
<comment type="caution">
    <text evidence="1">The sequence shown here is derived from an EMBL/GenBank/DDBJ whole genome shotgun (WGS) entry which is preliminary data.</text>
</comment>
<evidence type="ECO:0000313" key="1">
    <source>
        <dbReference type="EMBL" id="CAE8628983.1"/>
    </source>
</evidence>
<dbReference type="Proteomes" id="UP000654075">
    <property type="component" value="Unassembled WGS sequence"/>
</dbReference>